<comment type="caution">
    <text evidence="3">The sequence shown here is derived from an EMBL/GenBank/DDBJ whole genome shotgun (WGS) entry which is preliminary data.</text>
</comment>
<sequence>MQGLSPMSATRRRVVQAVLYEIGAVAFVGPALAWGFDQPLGSSLTLALLMSAVALAWNYVFNALFEAWESRQAVKGRSALRRLVHGIGFEGGLALWLVPLAAWWLQTTLLAALLAEAVLLAFFFVYAVTFTWAFDRVFGLPRSAGGA</sequence>
<proteinExistence type="predicted"/>
<feature type="transmembrane region" description="Helical" evidence="1">
    <location>
        <begin position="17"/>
        <end position="36"/>
    </location>
</feature>
<feature type="transmembrane region" description="Helical" evidence="1">
    <location>
        <begin position="111"/>
        <end position="134"/>
    </location>
</feature>
<dbReference type="Proteomes" id="UP000295106">
    <property type="component" value="Unassembled WGS sequence"/>
</dbReference>
<feature type="domain" description="Chlorhexidine efflux transporter" evidence="2">
    <location>
        <begin position="77"/>
        <end position="139"/>
    </location>
</feature>
<keyword evidence="1" id="KW-1133">Transmembrane helix</keyword>
<name>A0A4R2MAS0_RUBGE</name>
<evidence type="ECO:0000313" key="4">
    <source>
        <dbReference type="Proteomes" id="UP000295106"/>
    </source>
</evidence>
<gene>
    <name evidence="3" type="ORF">EV684_104303</name>
</gene>
<feature type="transmembrane region" description="Helical" evidence="1">
    <location>
        <begin position="86"/>
        <end position="105"/>
    </location>
</feature>
<feature type="transmembrane region" description="Helical" evidence="1">
    <location>
        <begin position="42"/>
        <end position="65"/>
    </location>
</feature>
<organism evidence="3 4">
    <name type="scientific">Rubrivivax gelatinosus</name>
    <name type="common">Rhodocyclus gelatinosus</name>
    <name type="synonym">Rhodopseudomonas gelatinosa</name>
    <dbReference type="NCBI Taxonomy" id="28068"/>
    <lineage>
        <taxon>Bacteria</taxon>
        <taxon>Pseudomonadati</taxon>
        <taxon>Pseudomonadota</taxon>
        <taxon>Betaproteobacteria</taxon>
        <taxon>Burkholderiales</taxon>
        <taxon>Sphaerotilaceae</taxon>
        <taxon>Rubrivivax</taxon>
    </lineage>
</organism>
<dbReference type="EMBL" id="SLXD01000004">
    <property type="protein sequence ID" value="TCP03580.1"/>
    <property type="molecule type" value="Genomic_DNA"/>
</dbReference>
<dbReference type="Pfam" id="PF05232">
    <property type="entry name" value="BTP"/>
    <property type="match status" value="2"/>
</dbReference>
<dbReference type="AlphaFoldDB" id="A0A4R2MAS0"/>
<evidence type="ECO:0000256" key="1">
    <source>
        <dbReference type="SAM" id="Phobius"/>
    </source>
</evidence>
<feature type="domain" description="Chlorhexidine efflux transporter" evidence="2">
    <location>
        <begin position="10"/>
        <end position="71"/>
    </location>
</feature>
<protein>
    <submittedName>
        <fullName evidence="3">Putative membrane protein</fullName>
    </submittedName>
</protein>
<dbReference type="NCBIfam" id="NF033664">
    <property type="entry name" value="PACE_transport"/>
    <property type="match status" value="1"/>
</dbReference>
<reference evidence="3 4" key="1">
    <citation type="submission" date="2019-03" db="EMBL/GenBank/DDBJ databases">
        <title>Genomic Encyclopedia of Type Strains, Phase IV (KMG-IV): sequencing the most valuable type-strain genomes for metagenomic binning, comparative biology and taxonomic classification.</title>
        <authorList>
            <person name="Goeker M."/>
        </authorList>
    </citation>
    <scope>NUCLEOTIDE SEQUENCE [LARGE SCALE GENOMIC DNA]</scope>
    <source>
        <strain evidence="3 4">DSM 1709</strain>
    </source>
</reference>
<evidence type="ECO:0000313" key="3">
    <source>
        <dbReference type="EMBL" id="TCP03580.1"/>
    </source>
</evidence>
<keyword evidence="1" id="KW-0812">Transmembrane</keyword>
<accession>A0A4R2MAS0</accession>
<dbReference type="InterPro" id="IPR007896">
    <property type="entry name" value="BTP_bacteria"/>
</dbReference>
<dbReference type="InterPro" id="IPR058208">
    <property type="entry name" value="PACE"/>
</dbReference>
<evidence type="ECO:0000259" key="2">
    <source>
        <dbReference type="Pfam" id="PF05232"/>
    </source>
</evidence>
<keyword evidence="1" id="KW-0472">Membrane</keyword>